<name>Q0V8R4_BOVIN</name>
<reference evidence="9" key="2">
    <citation type="journal article" date="2005" name="BMC Genomics">
        <title>Characterization of 954 bovine full-CDS cDNA sequences.</title>
        <authorList>
            <person name="Harhay G.P."/>
            <person name="Sonstegard T.S."/>
            <person name="Keele J.W."/>
            <person name="Heaton M.P."/>
            <person name="Clawson M.L."/>
            <person name="Snelling W.M."/>
            <person name="Wiedmann R.T."/>
            <person name="Van Tassell C.P."/>
            <person name="Smith T.P."/>
        </authorList>
    </citation>
    <scope>NUCLEOTIDE SEQUENCE</scope>
    <source>
        <tissue evidence="9">Pooled</tissue>
    </source>
</reference>
<keyword evidence="5 8" id="KW-0812">Transmembrane</keyword>
<evidence type="ECO:0000256" key="6">
    <source>
        <dbReference type="ARBA" id="ARBA00022989"/>
    </source>
</evidence>
<dbReference type="PANTHER" id="PTHR33966:SF1">
    <property type="entry name" value="PROTEIN ODR-4 HOMOLOG"/>
    <property type="match status" value="1"/>
</dbReference>
<evidence type="ECO:0000256" key="2">
    <source>
        <dbReference type="ARBA" id="ARBA00004370"/>
    </source>
</evidence>
<dbReference type="EMBL" id="BT026154">
    <property type="protein sequence ID" value="ABG66993.1"/>
    <property type="molecule type" value="mRNA"/>
</dbReference>
<evidence type="ECO:0000256" key="3">
    <source>
        <dbReference type="ARBA" id="ARBA00010131"/>
    </source>
</evidence>
<dbReference type="AlphaFoldDB" id="Q0V8R4"/>
<comment type="similarity">
    <text evidence="3">Belongs to the ODR-4 family.</text>
</comment>
<keyword evidence="7 8" id="KW-0472">Membrane</keyword>
<evidence type="ECO:0000256" key="8">
    <source>
        <dbReference type="SAM" id="Phobius"/>
    </source>
</evidence>
<evidence type="ECO:0000256" key="1">
    <source>
        <dbReference type="ARBA" id="ARBA00003891"/>
    </source>
</evidence>
<dbReference type="GO" id="GO:0016020">
    <property type="term" value="C:membrane"/>
    <property type="evidence" value="ECO:0007669"/>
    <property type="project" value="UniProtKB-SubCell"/>
</dbReference>
<accession>Q0V8R4</accession>
<comment type="function">
    <text evidence="1">May play a role in the trafficking of a subset of G-protein coupled receptors.</text>
</comment>
<comment type="subcellular location">
    <subcellularLocation>
        <location evidence="2">Membrane</location>
    </subcellularLocation>
</comment>
<evidence type="ECO:0000256" key="4">
    <source>
        <dbReference type="ARBA" id="ARBA00020550"/>
    </source>
</evidence>
<organism evidence="9">
    <name type="scientific">Bos taurus</name>
    <name type="common">Bovine</name>
    <dbReference type="NCBI Taxonomy" id="9913"/>
    <lineage>
        <taxon>Eukaryota</taxon>
        <taxon>Metazoa</taxon>
        <taxon>Chordata</taxon>
        <taxon>Craniata</taxon>
        <taxon>Vertebrata</taxon>
        <taxon>Euteleostomi</taxon>
        <taxon>Mammalia</taxon>
        <taxon>Eutheria</taxon>
        <taxon>Laurasiatheria</taxon>
        <taxon>Artiodactyla</taxon>
        <taxon>Ruminantia</taxon>
        <taxon>Pecora</taxon>
        <taxon>Bovidae</taxon>
        <taxon>Bovinae</taxon>
        <taxon>Bos</taxon>
    </lineage>
</organism>
<feature type="transmembrane region" description="Helical" evidence="8">
    <location>
        <begin position="121"/>
        <end position="140"/>
    </location>
</feature>
<evidence type="ECO:0000256" key="5">
    <source>
        <dbReference type="ARBA" id="ARBA00022692"/>
    </source>
</evidence>
<dbReference type="Pfam" id="PF14778">
    <property type="entry name" value="ODR4-like"/>
    <property type="match status" value="1"/>
</dbReference>
<keyword evidence="6 8" id="KW-1133">Transmembrane helix</keyword>
<dbReference type="InterPro" id="IPR029454">
    <property type="entry name" value="ODR-4-like"/>
</dbReference>
<protein>
    <recommendedName>
        <fullName evidence="4">Protein odr-4 homolog</fullName>
    </recommendedName>
</protein>
<dbReference type="PANTHER" id="PTHR33966">
    <property type="entry name" value="PROTEIN ODR-4 HOMOLOG"/>
    <property type="match status" value="1"/>
</dbReference>
<gene>
    <name evidence="9" type="primary">C1orf27</name>
</gene>
<reference evidence="9" key="1">
    <citation type="journal article" date="2001" name="Genome Res.">
        <title>Sequence evaluation of four pooled-tissue normalized bovine cDNA libraries and construction of a gene index for cattle.</title>
        <authorList>
            <person name="Smith T.P."/>
            <person name="Grosse W.M."/>
            <person name="Freking B.A."/>
            <person name="Roberts A.J."/>
            <person name="Stone R.T."/>
            <person name="Casas E."/>
            <person name="Wray J.E."/>
            <person name="White J."/>
            <person name="Cho J."/>
            <person name="Fahrenkrug S.C."/>
            <person name="Bennett G.L."/>
            <person name="Heaton M.P."/>
            <person name="Laegreid W.W."/>
            <person name="Rohrer G.A."/>
            <person name="Chitko-McKown C.G."/>
            <person name="Pertea G."/>
            <person name="Holt I."/>
            <person name="Karamycheva S."/>
            <person name="Liang F."/>
            <person name="Quackenbush J."/>
            <person name="Keele J.W."/>
        </authorList>
    </citation>
    <scope>NUCLEOTIDE SEQUENCE</scope>
    <source>
        <tissue evidence="9">Pooled</tissue>
    </source>
</reference>
<evidence type="ECO:0000313" key="9">
    <source>
        <dbReference type="EMBL" id="ABG66993.1"/>
    </source>
</evidence>
<proteinExistence type="evidence at transcript level"/>
<sequence length="156" mass="17636">MGRTYIVEETVGQYLSNINLQGKAFVSGLLIGQCSSQKDYVILATRTPPKEEQNESPTHSKAKLDNLDEEWATEHAHQVSRMLPGGLLVLGVFIITALEMGSEFQNTLRRVSLKYQKFFKLHLNCLYMFTVILGTFRLILYDGIMLKQAFPPNHGS</sequence>
<reference evidence="9" key="3">
    <citation type="submission" date="2006-07" db="EMBL/GenBank/DDBJ databases">
        <title>Sequencing and analysis of Bos taurus full-length insert cDNA clones.</title>
        <authorList>
            <person name="Harhay G.P."/>
            <person name="Sonstegard T.S."/>
            <person name="Van Tassell C.P."/>
            <person name="Clawson M.L."/>
            <person name="Heaton M.P."/>
            <person name="Keele J.W."/>
            <person name="Snelling W.M."/>
            <person name="Weidmann R.T."/>
            <person name="Smith T.P.L."/>
        </authorList>
    </citation>
    <scope>NUCLEOTIDE SEQUENCE</scope>
    <source>
        <tissue evidence="9">Pooled</tissue>
    </source>
</reference>
<evidence type="ECO:0000256" key="7">
    <source>
        <dbReference type="ARBA" id="ARBA00023136"/>
    </source>
</evidence>